<name>A0A9N7UR29_PLEPL</name>
<feature type="non-terminal residue" evidence="1">
    <location>
        <position position="1"/>
    </location>
</feature>
<dbReference type="EMBL" id="CADEAL010001683">
    <property type="protein sequence ID" value="CAB1434704.1"/>
    <property type="molecule type" value="Genomic_DNA"/>
</dbReference>
<dbReference type="Proteomes" id="UP001153269">
    <property type="component" value="Unassembled WGS sequence"/>
</dbReference>
<keyword evidence="2" id="KW-1185">Reference proteome</keyword>
<evidence type="ECO:0000313" key="1">
    <source>
        <dbReference type="EMBL" id="CAB1434704.1"/>
    </source>
</evidence>
<protein>
    <submittedName>
        <fullName evidence="1">Uncharacterized protein</fullName>
    </submittedName>
</protein>
<accession>A0A9N7UR29</accession>
<dbReference type="AlphaFoldDB" id="A0A9N7UR29"/>
<sequence>DSLCGQVFVNGCTNGDLKLWDVDISLLHAEKDAHDLGVTCCSSAPHLRPVEPAELGGAVRRIQPISVPHDRVGCCPEWDRDRHRDHAAGLSCDGTVDTQRDKLQLKPRGLVFCGTSGARGLVGHELNHGVH</sequence>
<reference evidence="1" key="1">
    <citation type="submission" date="2020-03" db="EMBL/GenBank/DDBJ databases">
        <authorList>
            <person name="Weist P."/>
        </authorList>
    </citation>
    <scope>NUCLEOTIDE SEQUENCE</scope>
</reference>
<gene>
    <name evidence="1" type="ORF">PLEPLA_LOCUS22752</name>
</gene>
<proteinExistence type="predicted"/>
<organism evidence="1 2">
    <name type="scientific">Pleuronectes platessa</name>
    <name type="common">European plaice</name>
    <dbReference type="NCBI Taxonomy" id="8262"/>
    <lineage>
        <taxon>Eukaryota</taxon>
        <taxon>Metazoa</taxon>
        <taxon>Chordata</taxon>
        <taxon>Craniata</taxon>
        <taxon>Vertebrata</taxon>
        <taxon>Euteleostomi</taxon>
        <taxon>Actinopterygii</taxon>
        <taxon>Neopterygii</taxon>
        <taxon>Teleostei</taxon>
        <taxon>Neoteleostei</taxon>
        <taxon>Acanthomorphata</taxon>
        <taxon>Carangaria</taxon>
        <taxon>Pleuronectiformes</taxon>
        <taxon>Pleuronectoidei</taxon>
        <taxon>Pleuronectidae</taxon>
        <taxon>Pleuronectes</taxon>
    </lineage>
</organism>
<evidence type="ECO:0000313" key="2">
    <source>
        <dbReference type="Proteomes" id="UP001153269"/>
    </source>
</evidence>
<comment type="caution">
    <text evidence="1">The sequence shown here is derived from an EMBL/GenBank/DDBJ whole genome shotgun (WGS) entry which is preliminary data.</text>
</comment>